<protein>
    <submittedName>
        <fullName evidence="9">Protein kinase-like domain, concanavalin A-like lectin/glucanase domain protein</fullName>
    </submittedName>
</protein>
<comment type="subunit">
    <text evidence="3">Homodimer.</text>
</comment>
<feature type="transmembrane region" description="Helical" evidence="7">
    <location>
        <begin position="657"/>
        <end position="678"/>
    </location>
</feature>
<keyword evidence="7" id="KW-0812">Transmembrane</keyword>
<dbReference type="EMBL" id="BQNB010019363">
    <property type="protein sequence ID" value="GJT84489.1"/>
    <property type="molecule type" value="Genomic_DNA"/>
</dbReference>
<evidence type="ECO:0000313" key="9">
    <source>
        <dbReference type="EMBL" id="GJT84489.1"/>
    </source>
</evidence>
<accession>A0ABQ5H9H5</accession>
<dbReference type="PANTHER" id="PTHR43322:SF6">
    <property type="entry name" value="1-DEOXY-D-XYLULOSE-5-PHOSPHATE SYNTHASE"/>
    <property type="match status" value="1"/>
</dbReference>
<dbReference type="InterPro" id="IPR021109">
    <property type="entry name" value="Peptidase_aspartic_dom_sf"/>
</dbReference>
<keyword evidence="6" id="KW-0786">Thiamine pyrophosphate</keyword>
<dbReference type="InterPro" id="IPR005475">
    <property type="entry name" value="Transketolase-like_Pyr-bd"/>
</dbReference>
<dbReference type="InterPro" id="IPR029061">
    <property type="entry name" value="THDP-binding"/>
</dbReference>
<organism evidence="9 10">
    <name type="scientific">Tanacetum coccineum</name>
    <dbReference type="NCBI Taxonomy" id="301880"/>
    <lineage>
        <taxon>Eukaryota</taxon>
        <taxon>Viridiplantae</taxon>
        <taxon>Streptophyta</taxon>
        <taxon>Embryophyta</taxon>
        <taxon>Tracheophyta</taxon>
        <taxon>Spermatophyta</taxon>
        <taxon>Magnoliopsida</taxon>
        <taxon>eudicotyledons</taxon>
        <taxon>Gunneridae</taxon>
        <taxon>Pentapetalae</taxon>
        <taxon>asterids</taxon>
        <taxon>campanulids</taxon>
        <taxon>Asterales</taxon>
        <taxon>Asteraceae</taxon>
        <taxon>Asteroideae</taxon>
        <taxon>Anthemideae</taxon>
        <taxon>Anthemidinae</taxon>
        <taxon>Tanacetum</taxon>
    </lineage>
</organism>
<dbReference type="InterPro" id="IPR005477">
    <property type="entry name" value="Dxylulose-5-P_synthase"/>
</dbReference>
<evidence type="ECO:0000256" key="2">
    <source>
        <dbReference type="ARBA" id="ARBA00001964"/>
    </source>
</evidence>
<dbReference type="InterPro" id="IPR020826">
    <property type="entry name" value="Transketolase_BS"/>
</dbReference>
<feature type="domain" description="Transketolase-like pyrimidine-binding" evidence="8">
    <location>
        <begin position="328"/>
        <end position="494"/>
    </location>
</feature>
<dbReference type="Proteomes" id="UP001151760">
    <property type="component" value="Unassembled WGS sequence"/>
</dbReference>
<comment type="cofactor">
    <cofactor evidence="2">
        <name>thiamine diphosphate</name>
        <dbReference type="ChEBI" id="CHEBI:58937"/>
    </cofactor>
</comment>
<evidence type="ECO:0000256" key="7">
    <source>
        <dbReference type="SAM" id="Phobius"/>
    </source>
</evidence>
<dbReference type="PANTHER" id="PTHR43322">
    <property type="entry name" value="1-D-DEOXYXYLULOSE 5-PHOSPHATE SYNTHASE-RELATED"/>
    <property type="match status" value="1"/>
</dbReference>
<dbReference type="CDD" id="cd07033">
    <property type="entry name" value="TPP_PYR_DXS_TK_like"/>
    <property type="match status" value="1"/>
</dbReference>
<evidence type="ECO:0000259" key="8">
    <source>
        <dbReference type="SMART" id="SM00861"/>
    </source>
</evidence>
<evidence type="ECO:0000256" key="4">
    <source>
        <dbReference type="ARBA" id="ARBA00022679"/>
    </source>
</evidence>
<keyword evidence="4" id="KW-0808">Transferase</keyword>
<dbReference type="Gene3D" id="3.40.50.970">
    <property type="match status" value="1"/>
</dbReference>
<dbReference type="SMART" id="SM00861">
    <property type="entry name" value="Transket_pyr"/>
    <property type="match status" value="1"/>
</dbReference>
<evidence type="ECO:0000256" key="3">
    <source>
        <dbReference type="ARBA" id="ARBA00011738"/>
    </source>
</evidence>
<evidence type="ECO:0000256" key="1">
    <source>
        <dbReference type="ARBA" id="ARBA00001946"/>
    </source>
</evidence>
<keyword evidence="10" id="KW-1185">Reference proteome</keyword>
<gene>
    <name evidence="9" type="ORF">Tco_1066206</name>
</gene>
<proteinExistence type="predicted"/>
<dbReference type="Gene3D" id="2.40.70.10">
    <property type="entry name" value="Acid Proteases"/>
    <property type="match status" value="1"/>
</dbReference>
<comment type="caution">
    <text evidence="9">The sequence shown here is derived from an EMBL/GenBank/DDBJ whole genome shotgun (WGS) entry which is preliminary data.</text>
</comment>
<sequence>MENANPSCSTSNREFLDPKKMKEIKSWLEDSRIVDSLYGSNEIEYFYTFPTMEELEFHEWLLKYLKPSWVKAKIRTGNLDNVNISCKMGHFLKRQAYIDLESPINVMSKQHYNNIMNKGLESRQKPSNPSKNSNFIGRVKGLKVFVGNFTYECNFMILEDTTSIIDHHLGEVVFGKPFARNTGLVYDQEEGTVTFEKDDEKITFKMPHKMEASNRIDFKDINTDSIPPFVLGSNDDRGKTYYSDSLTLGPEYREDESISKEIRHLMKLEREAKRHKGEVTYFTFGIHLEELHVTWAHLEKKQTRLRTYTNITQDNVLSSWRRRYQYNVTPSQQRPRRRHRISRRPKSDDKIVVIHAAIGGGTGLNTFRKHFPKRCFNVGIAEQHAVTFAAGLATEGLKPFCAICSSFLQRGYDQVVHDVDLQKLLVRFAMDRASLVGADGPTHCGAFDTTFMACLPNMVVMTPLCESELMHMVATTATINDRSSCFRCKILQATGWQSDQTTSLNGLLDGNLKWRAMTLPDRYIDHGDHFIQIEEVGLSPMHIAATVLLLIGESKERLLRYQCIIESFIDKYFADQRNTVTPRLIQTTILSALPAGSRLCFCCPHMEIFPEGHPSQYYSHMSTLNCQFQRTPLAIVVTPVVASLLLNRFFPRISGAICPFLPPIALVVNFFYIGAPLAKDMESIMSPFGTPLCCL</sequence>
<evidence type="ECO:0000256" key="6">
    <source>
        <dbReference type="ARBA" id="ARBA00023052"/>
    </source>
</evidence>
<keyword evidence="7" id="KW-1133">Transmembrane helix</keyword>
<dbReference type="SUPFAM" id="SSF52518">
    <property type="entry name" value="Thiamin diphosphate-binding fold (THDP-binding)"/>
    <property type="match status" value="1"/>
</dbReference>
<evidence type="ECO:0000256" key="5">
    <source>
        <dbReference type="ARBA" id="ARBA00022842"/>
    </source>
</evidence>
<keyword evidence="7" id="KW-0472">Membrane</keyword>
<evidence type="ECO:0000313" key="10">
    <source>
        <dbReference type="Proteomes" id="UP001151760"/>
    </source>
</evidence>
<name>A0ABQ5H9H5_9ASTR</name>
<comment type="cofactor">
    <cofactor evidence="1">
        <name>Mg(2+)</name>
        <dbReference type="ChEBI" id="CHEBI:18420"/>
    </cofactor>
</comment>
<reference evidence="9" key="1">
    <citation type="journal article" date="2022" name="Int. J. Mol. Sci.">
        <title>Draft Genome of Tanacetum Coccineum: Genomic Comparison of Closely Related Tanacetum-Family Plants.</title>
        <authorList>
            <person name="Yamashiro T."/>
            <person name="Shiraishi A."/>
            <person name="Nakayama K."/>
            <person name="Satake H."/>
        </authorList>
    </citation>
    <scope>NUCLEOTIDE SEQUENCE</scope>
</reference>
<dbReference type="PROSITE" id="PS00802">
    <property type="entry name" value="TRANSKETOLASE_2"/>
    <property type="match status" value="1"/>
</dbReference>
<reference evidence="9" key="2">
    <citation type="submission" date="2022-01" db="EMBL/GenBank/DDBJ databases">
        <authorList>
            <person name="Yamashiro T."/>
            <person name="Shiraishi A."/>
            <person name="Satake H."/>
            <person name="Nakayama K."/>
        </authorList>
    </citation>
    <scope>NUCLEOTIDE SEQUENCE</scope>
</reference>
<keyword evidence="5" id="KW-0460">Magnesium</keyword>
<dbReference type="Pfam" id="PF02779">
    <property type="entry name" value="Transket_pyr"/>
    <property type="match status" value="1"/>
</dbReference>